<dbReference type="GO" id="GO:0004222">
    <property type="term" value="F:metalloendopeptidase activity"/>
    <property type="evidence" value="ECO:0007669"/>
    <property type="project" value="InterPro"/>
</dbReference>
<comment type="cofactor">
    <cofactor evidence="1">
        <name>Zn(2+)</name>
        <dbReference type="ChEBI" id="CHEBI:29105"/>
    </cofactor>
</comment>
<evidence type="ECO:0000256" key="2">
    <source>
        <dbReference type="ARBA" id="ARBA00022670"/>
    </source>
</evidence>
<dbReference type="GO" id="GO:0051603">
    <property type="term" value="P:proteolysis involved in protein catabolic process"/>
    <property type="evidence" value="ECO:0007669"/>
    <property type="project" value="TreeGrafter"/>
</dbReference>
<organism evidence="9 10">
    <name type="scientific">Chlorella sorokiniana</name>
    <name type="common">Freshwater green alga</name>
    <dbReference type="NCBI Taxonomy" id="3076"/>
    <lineage>
        <taxon>Eukaryota</taxon>
        <taxon>Viridiplantae</taxon>
        <taxon>Chlorophyta</taxon>
        <taxon>core chlorophytes</taxon>
        <taxon>Trebouxiophyceae</taxon>
        <taxon>Chlorellales</taxon>
        <taxon>Chlorellaceae</taxon>
        <taxon>Chlorella clade</taxon>
        <taxon>Chlorella</taxon>
    </lineage>
</organism>
<evidence type="ECO:0000313" key="10">
    <source>
        <dbReference type="Proteomes" id="UP000239899"/>
    </source>
</evidence>
<keyword evidence="10" id="KW-1185">Reference proteome</keyword>
<keyword evidence="3" id="KW-0479">Metal-binding</keyword>
<dbReference type="SUPFAM" id="SSF52540">
    <property type="entry name" value="P-loop containing nucleoside triphosphate hydrolases"/>
    <property type="match status" value="1"/>
</dbReference>
<dbReference type="CDD" id="cd07331">
    <property type="entry name" value="M48C_Oma1_like"/>
    <property type="match status" value="1"/>
</dbReference>
<dbReference type="PANTHER" id="PTHR22726:SF1">
    <property type="entry name" value="METALLOENDOPEPTIDASE OMA1, MITOCHONDRIAL"/>
    <property type="match status" value="1"/>
</dbReference>
<evidence type="ECO:0000256" key="5">
    <source>
        <dbReference type="ARBA" id="ARBA00022833"/>
    </source>
</evidence>
<dbReference type="InterPro" id="IPR051156">
    <property type="entry name" value="Mito/Outer_Membr_Metalloprot"/>
</dbReference>
<evidence type="ECO:0000313" key="9">
    <source>
        <dbReference type="EMBL" id="PRW60536.1"/>
    </source>
</evidence>
<reference evidence="9 10" key="1">
    <citation type="journal article" date="2018" name="Plant J.">
        <title>Genome sequences of Chlorella sorokiniana UTEX 1602 and Micractinium conductrix SAG 241.80: implications to maltose excretion by a green alga.</title>
        <authorList>
            <person name="Arriola M.B."/>
            <person name="Velmurugan N."/>
            <person name="Zhang Y."/>
            <person name="Plunkett M.H."/>
            <person name="Hondzo H."/>
            <person name="Barney B.M."/>
        </authorList>
    </citation>
    <scope>NUCLEOTIDE SEQUENCE [LARGE SCALE GENOMIC DNA]</scope>
    <source>
        <strain evidence="10">UTEX 1602</strain>
    </source>
</reference>
<dbReference type="InterPro" id="IPR027417">
    <property type="entry name" value="P-loop_NTPase"/>
</dbReference>
<feature type="compositionally biased region" description="Basic and acidic residues" evidence="7">
    <location>
        <begin position="560"/>
        <end position="569"/>
    </location>
</feature>
<feature type="region of interest" description="Disordered" evidence="7">
    <location>
        <begin position="477"/>
        <end position="616"/>
    </location>
</feature>
<feature type="compositionally biased region" description="Polar residues" evidence="7">
    <location>
        <begin position="521"/>
        <end position="546"/>
    </location>
</feature>
<evidence type="ECO:0000256" key="1">
    <source>
        <dbReference type="ARBA" id="ARBA00001947"/>
    </source>
</evidence>
<dbReference type="GO" id="GO:0016020">
    <property type="term" value="C:membrane"/>
    <property type="evidence" value="ECO:0007669"/>
    <property type="project" value="TreeGrafter"/>
</dbReference>
<accession>A0A2P6U2K3</accession>
<dbReference type="GO" id="GO:0046872">
    <property type="term" value="F:metal ion binding"/>
    <property type="evidence" value="ECO:0007669"/>
    <property type="project" value="UniProtKB-KW"/>
</dbReference>
<keyword evidence="4" id="KW-0378">Hydrolase</keyword>
<keyword evidence="6" id="KW-0482">Metalloprotease</keyword>
<feature type="domain" description="Peptidase M48" evidence="8">
    <location>
        <begin position="213"/>
        <end position="390"/>
    </location>
</feature>
<evidence type="ECO:0000256" key="3">
    <source>
        <dbReference type="ARBA" id="ARBA00022723"/>
    </source>
</evidence>
<feature type="compositionally biased region" description="Low complexity" evidence="7">
    <location>
        <begin position="547"/>
        <end position="559"/>
    </location>
</feature>
<dbReference type="Gene3D" id="3.40.50.300">
    <property type="entry name" value="P-loop containing nucleotide triphosphate hydrolases"/>
    <property type="match status" value="1"/>
</dbReference>
<dbReference type="Gene3D" id="3.30.2010.10">
    <property type="entry name" value="Metalloproteases ('zincins'), catalytic domain"/>
    <property type="match status" value="1"/>
</dbReference>
<evidence type="ECO:0000259" key="8">
    <source>
        <dbReference type="Pfam" id="PF01435"/>
    </source>
</evidence>
<dbReference type="AlphaFoldDB" id="A0A2P6U2K3"/>
<keyword evidence="5" id="KW-0862">Zinc</keyword>
<dbReference type="Proteomes" id="UP000239899">
    <property type="component" value="Unassembled WGS sequence"/>
</dbReference>
<sequence length="945" mass="103931">MLRRRAAALAGRAWAAASGGGGGAAGSSAVQQSLAPAAGAVAAAVSDGAAVRSRHVLSRAAGRAQAAQQQQRSAAATAWRVTNWQQIRQQWSDPRGYQHFGGRGQRGYAVVYSQQARQRALRWVAVLGAGGAVVWVSSRQEVPYTGRMHAIIVSPETECDLGRQTFEQVLLEARMTGTLLPQSHRAVQTVRHVGLRIAQATTDGYGGGFHGHLQHMQWEFAVINSPQVNAFVVPGGKVVVYTGLLRLVGNEDELAAVLAHECAHVVARHAAERITQMGALEFVRTVAYWVFGLPLPAGPLTAIFFLPNSRKAETEADVIGIQLMARACFDPSGMVSIESARPAPCLPCSQLVSMFSKMARVEAQEGGDRMPKFLRTHPHSSDRIKAIQKMLPTAQGLYEMNGCSDTLTTIRRVVNRGAEWPLPVGLRTTLHLRLEDPSESAGVEVDVRTSGGEPRVAAATLLAGPEQQATLAQLQQDVQPDGEAAQPQLDEAGDEAEEAQPVDAAAPGEPAEKVAPEGAADQQSATQPAGQPTAVQQQPEAQPADSQSAAEKQANAQQQEQEKAAEAKLEQLTQPEAQPQAQPAASQLAAVQPDQPAAEAQQVQQGQAEAAAQLPTPPAKRGIDIYREFQANVSSCFREWAGLQCLTQQKDWTPGPGQYRFPHFGIIGFQKCATTSLFHHLGGHPQILHSFPKEPEFFTETCGYNALRCPMPRQFQYMRDVLRMGEAQTLNYTVATFEGSTHYALEGKWLAPQMHQLFPWLKLIVSMREPISQAISMVFHNLDSKRNVPCYNDRGGGRIYRCGLEYLEDESRYATWLKPWLEAYPSDQLYVFQYENLTSPDNMQGALRDLKRFLGVAKALPSDQLPVSNARHQTKQTDGWPIKRWEYFKLVEKARRNMDEVLELVEKYGYADTKGWRKNWEDWWQMNFDERCGKAPDSECMILLS</sequence>
<feature type="compositionally biased region" description="Low complexity" evidence="7">
    <location>
        <begin position="570"/>
        <end position="613"/>
    </location>
</feature>
<dbReference type="EMBL" id="LHPG02000002">
    <property type="protein sequence ID" value="PRW60536.1"/>
    <property type="molecule type" value="Genomic_DNA"/>
</dbReference>
<dbReference type="Pfam" id="PF01435">
    <property type="entry name" value="Peptidase_M48"/>
    <property type="match status" value="1"/>
</dbReference>
<dbReference type="OrthoDB" id="7464992at2759"/>
<dbReference type="STRING" id="3076.A0A2P6U2K3"/>
<evidence type="ECO:0000256" key="7">
    <source>
        <dbReference type="SAM" id="MobiDB-lite"/>
    </source>
</evidence>
<comment type="caution">
    <text evidence="9">The sequence shown here is derived from an EMBL/GenBank/DDBJ whole genome shotgun (WGS) entry which is preliminary data.</text>
</comment>
<dbReference type="InterPro" id="IPR001915">
    <property type="entry name" value="Peptidase_M48"/>
</dbReference>
<gene>
    <name evidence="9" type="ORF">C2E21_1307</name>
</gene>
<evidence type="ECO:0000256" key="6">
    <source>
        <dbReference type="ARBA" id="ARBA00023049"/>
    </source>
</evidence>
<feature type="compositionally biased region" description="Acidic residues" evidence="7">
    <location>
        <begin position="491"/>
        <end position="500"/>
    </location>
</feature>
<proteinExistence type="predicted"/>
<evidence type="ECO:0000256" key="4">
    <source>
        <dbReference type="ARBA" id="ARBA00022801"/>
    </source>
</evidence>
<dbReference type="PANTHER" id="PTHR22726">
    <property type="entry name" value="METALLOENDOPEPTIDASE OMA1"/>
    <property type="match status" value="1"/>
</dbReference>
<protein>
    <submittedName>
        <fullName evidence="9">Mitochondrial metalloendopeptidase OMA1</fullName>
    </submittedName>
</protein>
<name>A0A2P6U2K3_CHLSO</name>
<keyword evidence="2" id="KW-0645">Protease</keyword>